<reference evidence="2" key="1">
    <citation type="submission" date="2022-11" db="EMBL/GenBank/DDBJ databases">
        <authorList>
            <person name="Kikuchi T."/>
        </authorList>
    </citation>
    <scope>NUCLEOTIDE SEQUENCE</scope>
    <source>
        <strain evidence="2">PS1010</strain>
    </source>
</reference>
<evidence type="ECO:0000313" key="3">
    <source>
        <dbReference type="Proteomes" id="UP001152747"/>
    </source>
</evidence>
<comment type="caution">
    <text evidence="2">The sequence shown here is derived from an EMBL/GenBank/DDBJ whole genome shotgun (WGS) entry which is preliminary data.</text>
</comment>
<dbReference type="Pfam" id="PF10325">
    <property type="entry name" value="7TM_GPCR_Srz"/>
    <property type="match status" value="1"/>
</dbReference>
<accession>A0A9P1MXZ2</accession>
<keyword evidence="1" id="KW-1133">Transmembrane helix</keyword>
<sequence length="134" mass="15435">MNDFLDCQAIFVMLRFMVQLSSDFLVIISSVFYICIFISVRKFINLPSTVFKTRPEKIYDRVFEIDSVTTPVISQLAYIFCNKTHLEYVMKMNFGKLRTWLIVCCGASSNSVNYEQEVENLGVASGTTQRQSQI</sequence>
<keyword evidence="1" id="KW-0812">Transmembrane</keyword>
<protein>
    <submittedName>
        <fullName evidence="2">Uncharacterized protein</fullName>
    </submittedName>
</protein>
<evidence type="ECO:0000313" key="2">
    <source>
        <dbReference type="EMBL" id="CAI5442988.1"/>
    </source>
</evidence>
<keyword evidence="1" id="KW-0472">Membrane</keyword>
<gene>
    <name evidence="2" type="ORF">CAMP_LOCUS5625</name>
</gene>
<evidence type="ECO:0000256" key="1">
    <source>
        <dbReference type="SAM" id="Phobius"/>
    </source>
</evidence>
<dbReference type="EMBL" id="CANHGI010000002">
    <property type="protein sequence ID" value="CAI5442988.1"/>
    <property type="molecule type" value="Genomic_DNA"/>
</dbReference>
<feature type="transmembrane region" description="Helical" evidence="1">
    <location>
        <begin position="24"/>
        <end position="44"/>
    </location>
</feature>
<dbReference type="InterPro" id="IPR018817">
    <property type="entry name" value="7TM_GPCR_serpentine_rcpt_Srz"/>
</dbReference>
<name>A0A9P1MXZ2_9PELO</name>
<dbReference type="Proteomes" id="UP001152747">
    <property type="component" value="Unassembled WGS sequence"/>
</dbReference>
<organism evidence="2 3">
    <name type="scientific">Caenorhabditis angaria</name>
    <dbReference type="NCBI Taxonomy" id="860376"/>
    <lineage>
        <taxon>Eukaryota</taxon>
        <taxon>Metazoa</taxon>
        <taxon>Ecdysozoa</taxon>
        <taxon>Nematoda</taxon>
        <taxon>Chromadorea</taxon>
        <taxon>Rhabditida</taxon>
        <taxon>Rhabditina</taxon>
        <taxon>Rhabditomorpha</taxon>
        <taxon>Rhabditoidea</taxon>
        <taxon>Rhabditidae</taxon>
        <taxon>Peloderinae</taxon>
        <taxon>Caenorhabditis</taxon>
    </lineage>
</organism>
<keyword evidence="3" id="KW-1185">Reference proteome</keyword>
<dbReference type="AlphaFoldDB" id="A0A9P1MXZ2"/>
<proteinExistence type="predicted"/>